<evidence type="ECO:0000313" key="1">
    <source>
        <dbReference type="EMBL" id="KMS53899.1"/>
    </source>
</evidence>
<dbReference type="RefSeq" id="WP_066606688.1">
    <property type="nucleotide sequence ID" value="NZ_KQ130435.1"/>
</dbReference>
<proteinExistence type="predicted"/>
<name>A0A0J7XQH9_9SPHN</name>
<protein>
    <submittedName>
        <fullName evidence="1">Uncharacterized protein</fullName>
    </submittedName>
</protein>
<accession>A0A0J7XQH9</accession>
<sequence>MRAIVMIAAVATLAACSDNTPKEPTQREQIGQVWKYEGGESGKPKVAYIGSANSVQTMTAPDTFSVLLVQPLKEGGADVTVKLVGAPFTCDLSDCRITATTDDGKRHEWKGRMATNDDGIAIAPSQGAYDAIKDAKSMKVDLVVDGKAQTAPFDFNLAGLDLNG</sequence>
<organism evidence="1 2">
    <name type="scientific">Sphingobium cupriresistens LL01</name>
    <dbReference type="NCBI Taxonomy" id="1420583"/>
    <lineage>
        <taxon>Bacteria</taxon>
        <taxon>Pseudomonadati</taxon>
        <taxon>Pseudomonadota</taxon>
        <taxon>Alphaproteobacteria</taxon>
        <taxon>Sphingomonadales</taxon>
        <taxon>Sphingomonadaceae</taxon>
        <taxon>Sphingobium</taxon>
    </lineage>
</organism>
<dbReference type="Proteomes" id="UP000052232">
    <property type="component" value="Unassembled WGS sequence"/>
</dbReference>
<dbReference type="AlphaFoldDB" id="A0A0J7XQH9"/>
<comment type="caution">
    <text evidence="1">The sequence shown here is derived from an EMBL/GenBank/DDBJ whole genome shotgun (WGS) entry which is preliminary data.</text>
</comment>
<dbReference type="STRING" id="1420583.V473_16935"/>
<evidence type="ECO:0000313" key="2">
    <source>
        <dbReference type="Proteomes" id="UP000052232"/>
    </source>
</evidence>
<keyword evidence="2" id="KW-1185">Reference proteome</keyword>
<gene>
    <name evidence="1" type="ORF">V473_16935</name>
</gene>
<dbReference type="PROSITE" id="PS51257">
    <property type="entry name" value="PROKAR_LIPOPROTEIN"/>
    <property type="match status" value="1"/>
</dbReference>
<dbReference type="PATRIC" id="fig|1420583.3.peg.3189"/>
<reference evidence="1 2" key="1">
    <citation type="journal article" date="2015" name="G3 (Bethesda)">
        <title>Insights into Ongoing Evolution of the Hexachlorocyclohexane Catabolic Pathway from Comparative Genomics of Ten Sphingomonadaceae Strains.</title>
        <authorList>
            <person name="Pearce S.L."/>
            <person name="Oakeshott J.G."/>
            <person name="Pandey G."/>
        </authorList>
    </citation>
    <scope>NUCLEOTIDE SEQUENCE [LARGE SCALE GENOMIC DNA]</scope>
    <source>
        <strain evidence="1 2">LL01</strain>
    </source>
</reference>
<dbReference type="EMBL" id="JACT01000004">
    <property type="protein sequence ID" value="KMS53899.1"/>
    <property type="molecule type" value="Genomic_DNA"/>
</dbReference>